<comment type="caution">
    <text evidence="3">The sequence shown here is derived from an EMBL/GenBank/DDBJ whole genome shotgun (WGS) entry which is preliminary data.</text>
</comment>
<keyword evidence="4" id="KW-1185">Reference proteome</keyword>
<protein>
    <recommendedName>
        <fullName evidence="5">Secreted protein</fullName>
    </recommendedName>
</protein>
<dbReference type="AlphaFoldDB" id="A0A3M8T6C5"/>
<evidence type="ECO:0000313" key="3">
    <source>
        <dbReference type="EMBL" id="RNF86282.1"/>
    </source>
</evidence>
<evidence type="ECO:0000256" key="1">
    <source>
        <dbReference type="SAM" id="MobiDB-lite"/>
    </source>
</evidence>
<evidence type="ECO:0008006" key="5">
    <source>
        <dbReference type="Google" id="ProtNLM"/>
    </source>
</evidence>
<sequence length="183" mass="18973">MFKSSTSKPFMSKPSTSKGKSMKTTTRLLLIALLSLPMLAACNKEAEKPAVVDAPLSAPKTSDEAAWGDYLSDVIKRNANGATNLYGYTLPAPDSADFQGSYDRQLEAATGGVSRGGVEGTIIAFGSPSSPKSADLAVSAFSVAQPASMKGVVVLFIGDTADSARVEAAVVPSGATYRFVQVK</sequence>
<organism evidence="3 4">
    <name type="scientific">Montanilutibacter psychrotolerans</name>
    <dbReference type="NCBI Taxonomy" id="1327343"/>
    <lineage>
        <taxon>Bacteria</taxon>
        <taxon>Pseudomonadati</taxon>
        <taxon>Pseudomonadota</taxon>
        <taxon>Gammaproteobacteria</taxon>
        <taxon>Lysobacterales</taxon>
        <taxon>Lysobacteraceae</taxon>
        <taxon>Montanilutibacter</taxon>
    </lineage>
</organism>
<feature type="signal peptide" evidence="2">
    <location>
        <begin position="1"/>
        <end position="40"/>
    </location>
</feature>
<name>A0A3M8T6C5_9GAMM</name>
<reference evidence="3 4" key="1">
    <citation type="submission" date="2018-11" db="EMBL/GenBank/DDBJ databases">
        <title>Lysobacter cryohumiis sp. nov., isolated from soil in the Tianshan Mountains, Xinjiang, China.</title>
        <authorList>
            <person name="Luo Y."/>
            <person name="Sheng H."/>
        </authorList>
    </citation>
    <scope>NUCLEOTIDE SEQUENCE [LARGE SCALE GENOMIC DNA]</scope>
    <source>
        <strain evidence="3 4">ZS60</strain>
    </source>
</reference>
<accession>A0A3M8T6C5</accession>
<proteinExistence type="predicted"/>
<dbReference type="EMBL" id="RIBS01000001">
    <property type="protein sequence ID" value="RNF86282.1"/>
    <property type="molecule type" value="Genomic_DNA"/>
</dbReference>
<keyword evidence="2" id="KW-0732">Signal</keyword>
<feature type="region of interest" description="Disordered" evidence="1">
    <location>
        <begin position="1"/>
        <end position="21"/>
    </location>
</feature>
<evidence type="ECO:0000256" key="2">
    <source>
        <dbReference type="SAM" id="SignalP"/>
    </source>
</evidence>
<dbReference type="Proteomes" id="UP000267049">
    <property type="component" value="Unassembled WGS sequence"/>
</dbReference>
<gene>
    <name evidence="3" type="ORF">EER27_02335</name>
</gene>
<feature type="compositionally biased region" description="Low complexity" evidence="1">
    <location>
        <begin position="12"/>
        <end position="21"/>
    </location>
</feature>
<evidence type="ECO:0000313" key="4">
    <source>
        <dbReference type="Proteomes" id="UP000267049"/>
    </source>
</evidence>
<feature type="chain" id="PRO_5017926602" description="Secreted protein" evidence="2">
    <location>
        <begin position="41"/>
        <end position="183"/>
    </location>
</feature>